<evidence type="ECO:0000313" key="2">
    <source>
        <dbReference type="EMBL" id="MCW3804629.1"/>
    </source>
</evidence>
<organism evidence="2 3">
    <name type="scientific">Plebeiibacterium marinum</name>
    <dbReference type="NCBI Taxonomy" id="2992111"/>
    <lineage>
        <taxon>Bacteria</taxon>
        <taxon>Pseudomonadati</taxon>
        <taxon>Bacteroidota</taxon>
        <taxon>Bacteroidia</taxon>
        <taxon>Marinilabiliales</taxon>
        <taxon>Marinilabiliaceae</taxon>
        <taxon>Plebeiibacterium</taxon>
    </lineage>
</organism>
<sequence>MKIYFPKMISLFFVGTLLLTACGGGSGDKEDDPQDTTKPTISVTVPQTDHSYALGGSFAYQGTFTDDIALKEVVFSLTKIDPPSALGFDDPAWSDQTQTITLSGTTASVNEAIFDAIPDDVNDGVYQLTIKCYDTSDNVAEKSVVVNFGRTDY</sequence>
<evidence type="ECO:0000256" key="1">
    <source>
        <dbReference type="SAM" id="SignalP"/>
    </source>
</evidence>
<dbReference type="InterPro" id="IPR013783">
    <property type="entry name" value="Ig-like_fold"/>
</dbReference>
<accession>A0AAE3MBR1</accession>
<keyword evidence="1" id="KW-0732">Signal</keyword>
<dbReference type="Proteomes" id="UP001207408">
    <property type="component" value="Unassembled WGS sequence"/>
</dbReference>
<feature type="signal peptide" evidence="1">
    <location>
        <begin position="1"/>
        <end position="23"/>
    </location>
</feature>
<dbReference type="InterPro" id="IPR027829">
    <property type="entry name" value="DUF4625"/>
</dbReference>
<name>A0AAE3MBR1_9BACT</name>
<dbReference type="AlphaFoldDB" id="A0AAE3MBR1"/>
<dbReference type="Gene3D" id="2.60.40.10">
    <property type="entry name" value="Immunoglobulins"/>
    <property type="match status" value="1"/>
</dbReference>
<dbReference type="EMBL" id="JAPDPI010000004">
    <property type="protein sequence ID" value="MCW3804629.1"/>
    <property type="molecule type" value="Genomic_DNA"/>
</dbReference>
<dbReference type="PROSITE" id="PS51257">
    <property type="entry name" value="PROKAR_LIPOPROTEIN"/>
    <property type="match status" value="1"/>
</dbReference>
<proteinExistence type="predicted"/>
<dbReference type="RefSeq" id="WP_301197848.1">
    <property type="nucleotide sequence ID" value="NZ_JAPDPI010000004.1"/>
</dbReference>
<dbReference type="Pfam" id="PF15418">
    <property type="entry name" value="DUF4625"/>
    <property type="match status" value="1"/>
</dbReference>
<evidence type="ECO:0000313" key="3">
    <source>
        <dbReference type="Proteomes" id="UP001207408"/>
    </source>
</evidence>
<feature type="chain" id="PRO_5042082233" evidence="1">
    <location>
        <begin position="24"/>
        <end position="153"/>
    </location>
</feature>
<reference evidence="2" key="1">
    <citation type="submission" date="2022-10" db="EMBL/GenBank/DDBJ databases">
        <authorList>
            <person name="Yu W.X."/>
        </authorList>
    </citation>
    <scope>NUCLEOTIDE SEQUENCE</scope>
    <source>
        <strain evidence="2">D04</strain>
    </source>
</reference>
<protein>
    <submittedName>
        <fullName evidence="2">DUF4625 domain-containing protein</fullName>
    </submittedName>
</protein>
<keyword evidence="3" id="KW-1185">Reference proteome</keyword>
<gene>
    <name evidence="2" type="ORF">OM074_03265</name>
</gene>
<comment type="caution">
    <text evidence="2">The sequence shown here is derived from an EMBL/GenBank/DDBJ whole genome shotgun (WGS) entry which is preliminary data.</text>
</comment>